<dbReference type="Pfam" id="PF21148">
    <property type="entry name" value="NSUN5_fdxn-like"/>
    <property type="match status" value="1"/>
</dbReference>
<dbReference type="PANTHER" id="PTHR22807">
    <property type="entry name" value="NOP2 YEAST -RELATED NOL1/NOP2/FMU SUN DOMAIN-CONTAINING"/>
    <property type="match status" value="1"/>
</dbReference>
<dbReference type="Gene3D" id="3.30.70.1170">
    <property type="entry name" value="Sun protein, domain 3"/>
    <property type="match status" value="1"/>
</dbReference>
<organism evidence="9">
    <name type="scientific">Micromonas pusilla (strain CCMP1545)</name>
    <name type="common">Picoplanktonic green alga</name>
    <dbReference type="NCBI Taxonomy" id="564608"/>
    <lineage>
        <taxon>Eukaryota</taxon>
        <taxon>Viridiplantae</taxon>
        <taxon>Chlorophyta</taxon>
        <taxon>Mamiellophyceae</taxon>
        <taxon>Mamiellales</taxon>
        <taxon>Mamiellaceae</taxon>
        <taxon>Micromonas</taxon>
    </lineage>
</organism>
<comment type="similarity">
    <text evidence="5">Belongs to the class I-like SAM-binding methyltransferase superfamily. RsmB/NOP family.</text>
</comment>
<dbReference type="InterPro" id="IPR049560">
    <property type="entry name" value="MeTrfase_RsmB-F_NOP2_cat"/>
</dbReference>
<dbReference type="Proteomes" id="UP000001876">
    <property type="component" value="Unassembled WGS sequence"/>
</dbReference>
<feature type="binding site" evidence="5">
    <location>
        <position position="373"/>
    </location>
    <ligand>
        <name>S-adenosyl-L-methionine</name>
        <dbReference type="ChEBI" id="CHEBI:59789"/>
    </ligand>
</feature>
<feature type="binding site" evidence="5">
    <location>
        <begin position="307"/>
        <end position="313"/>
    </location>
    <ligand>
        <name>S-adenosyl-L-methionine</name>
        <dbReference type="ChEBI" id="CHEBI:59789"/>
    </ligand>
</feature>
<evidence type="ECO:0000256" key="4">
    <source>
        <dbReference type="ARBA" id="ARBA00022884"/>
    </source>
</evidence>
<dbReference type="EMBL" id="GG663735">
    <property type="protein sequence ID" value="EEH61056.1"/>
    <property type="molecule type" value="Genomic_DNA"/>
</dbReference>
<feature type="compositionally biased region" description="Gly residues" evidence="6">
    <location>
        <begin position="588"/>
        <end position="597"/>
    </location>
</feature>
<dbReference type="GO" id="GO:0008173">
    <property type="term" value="F:RNA methyltransferase activity"/>
    <property type="evidence" value="ECO:0007669"/>
    <property type="project" value="InterPro"/>
</dbReference>
<reference evidence="8 9" key="1">
    <citation type="journal article" date="2009" name="Science">
        <title>Green evolution and dynamic adaptations revealed by genomes of the marine picoeukaryotes Micromonas.</title>
        <authorList>
            <person name="Worden A.Z."/>
            <person name="Lee J.H."/>
            <person name="Mock T."/>
            <person name="Rouze P."/>
            <person name="Simmons M.P."/>
            <person name="Aerts A.L."/>
            <person name="Allen A.E."/>
            <person name="Cuvelier M.L."/>
            <person name="Derelle E."/>
            <person name="Everett M.V."/>
            <person name="Foulon E."/>
            <person name="Grimwood J."/>
            <person name="Gundlach H."/>
            <person name="Henrissat B."/>
            <person name="Napoli C."/>
            <person name="McDonald S.M."/>
            <person name="Parker M.S."/>
            <person name="Rombauts S."/>
            <person name="Salamov A."/>
            <person name="Von Dassow P."/>
            <person name="Badger J.H."/>
            <person name="Coutinho P.M."/>
            <person name="Demir E."/>
            <person name="Dubchak I."/>
            <person name="Gentemann C."/>
            <person name="Eikrem W."/>
            <person name="Gready J.E."/>
            <person name="John U."/>
            <person name="Lanier W."/>
            <person name="Lindquist E.A."/>
            <person name="Lucas S."/>
            <person name="Mayer K.F."/>
            <person name="Moreau H."/>
            <person name="Not F."/>
            <person name="Otillar R."/>
            <person name="Panaud O."/>
            <person name="Pangilinan J."/>
            <person name="Paulsen I."/>
            <person name="Piegu B."/>
            <person name="Poliakov A."/>
            <person name="Robbens S."/>
            <person name="Schmutz J."/>
            <person name="Toulza E."/>
            <person name="Wyss T."/>
            <person name="Zelensky A."/>
            <person name="Zhou K."/>
            <person name="Armbrust E.V."/>
            <person name="Bhattacharya D."/>
            <person name="Goodenough U.W."/>
            <person name="Van de Peer Y."/>
            <person name="Grigoriev I.V."/>
        </authorList>
    </citation>
    <scope>NUCLEOTIDE SEQUENCE [LARGE SCALE GENOMIC DNA]</scope>
    <source>
        <strain evidence="8 9">CCMP1545</strain>
    </source>
</reference>
<gene>
    <name evidence="8" type="ORF">MICPUCDRAFT_50880</name>
</gene>
<evidence type="ECO:0000259" key="7">
    <source>
        <dbReference type="PROSITE" id="PS51686"/>
    </source>
</evidence>
<feature type="compositionally biased region" description="Basic and acidic residues" evidence="6">
    <location>
        <begin position="556"/>
        <end position="573"/>
    </location>
</feature>
<accession>C1MJB6</accession>
<keyword evidence="3 5" id="KW-0949">S-adenosyl-L-methionine</keyword>
<evidence type="ECO:0000256" key="1">
    <source>
        <dbReference type="ARBA" id="ARBA00022603"/>
    </source>
</evidence>
<proteinExistence type="inferred from homology"/>
<evidence type="ECO:0000313" key="9">
    <source>
        <dbReference type="Proteomes" id="UP000001876"/>
    </source>
</evidence>
<dbReference type="InterPro" id="IPR023267">
    <property type="entry name" value="RCMT"/>
</dbReference>
<protein>
    <submittedName>
        <fullName evidence="8">Predicted protein</fullName>
    </submittedName>
</protein>
<dbReference type="PROSITE" id="PS51686">
    <property type="entry name" value="SAM_MT_RSMB_NOP"/>
    <property type="match status" value="1"/>
</dbReference>
<dbReference type="Pfam" id="PF01189">
    <property type="entry name" value="Methyltr_RsmB-F"/>
    <property type="match status" value="1"/>
</dbReference>
<evidence type="ECO:0000313" key="8">
    <source>
        <dbReference type="EMBL" id="EEH61056.1"/>
    </source>
</evidence>
<feature type="active site" description="Nucleophile" evidence="5">
    <location>
        <position position="468"/>
    </location>
</feature>
<dbReference type="OrthoDB" id="435282at2759"/>
<keyword evidence="2 5" id="KW-0808">Transferase</keyword>
<dbReference type="GO" id="GO:0070475">
    <property type="term" value="P:rRNA base methylation"/>
    <property type="evidence" value="ECO:0007669"/>
    <property type="project" value="TreeGrafter"/>
</dbReference>
<evidence type="ECO:0000256" key="6">
    <source>
        <dbReference type="SAM" id="MobiDB-lite"/>
    </source>
</evidence>
<dbReference type="RefSeq" id="XP_003055804.1">
    <property type="nucleotide sequence ID" value="XM_003055758.1"/>
</dbReference>
<dbReference type="GeneID" id="9681257"/>
<dbReference type="InterPro" id="IPR001678">
    <property type="entry name" value="MeTrfase_RsmB-F_NOP2_dom"/>
</dbReference>
<dbReference type="KEGG" id="mpp:MICPUCDRAFT_50880"/>
<evidence type="ECO:0000256" key="3">
    <source>
        <dbReference type="ARBA" id="ARBA00022691"/>
    </source>
</evidence>
<dbReference type="Gene3D" id="3.40.50.150">
    <property type="entry name" value="Vaccinia Virus protein VP39"/>
    <property type="match status" value="1"/>
</dbReference>
<feature type="compositionally biased region" description="Basic residues" evidence="6">
    <location>
        <begin position="598"/>
        <end position="616"/>
    </location>
</feature>
<keyword evidence="9" id="KW-1185">Reference proteome</keyword>
<dbReference type="GO" id="GO:0005730">
    <property type="term" value="C:nucleolus"/>
    <property type="evidence" value="ECO:0007669"/>
    <property type="project" value="TreeGrafter"/>
</dbReference>
<dbReference type="AlphaFoldDB" id="C1MJB6"/>
<keyword evidence="1 5" id="KW-0489">Methyltransferase</keyword>
<dbReference type="STRING" id="564608.C1MJB6"/>
<dbReference type="InterPro" id="IPR049561">
    <property type="entry name" value="NSUN5_7_fdxn-like"/>
</dbReference>
<dbReference type="PANTHER" id="PTHR22807:SF4">
    <property type="entry name" value="28S RRNA (CYTOSINE-C(5))-METHYLTRANSFERASE"/>
    <property type="match status" value="1"/>
</dbReference>
<feature type="binding site" evidence="5">
    <location>
        <position position="393"/>
    </location>
    <ligand>
        <name>S-adenosyl-L-methionine</name>
        <dbReference type="ChEBI" id="CHEBI:59789"/>
    </ligand>
</feature>
<dbReference type="InterPro" id="IPR029063">
    <property type="entry name" value="SAM-dependent_MTases_sf"/>
</dbReference>
<sequence length="616" mass="65345">MGRRPLPRGLARVVWRQAADIVARLLRADGARRGGASVKSLTLRDGIAAKKATHAVVCECLKHVPLLREVLDDARVPLTEDAEEDGDDEEEEEEEEEEERRRARGGGADATSSRDADADDERTRRRGVPRSAAYVLTYELLFGAGLPDDAEEEEEEATRRRRPPDVVADVVAARATLIAGYRDALTRSLRTRLRRAKASSVEAYLRALPGGDLVASVSTHSRHARVNVLKISVADAMKRLSRLSPALGAFEYHADPHVPNLVVAPPGTDLHAHAMVKRGELILQGKSSCFPAVALGARAGWHVVDACAAPGNKVRSIHWFPYDRVGETTHVAAVVGAGGRVFAFDADRARLRRLKANVASAGAGEIVVARCEDFLSVDVNDPEYAEVRAVLLDPSCSGSGTSGTRGDYLLAAARGDVVGGSGADVAGGSGADVAPPDARVAALAAFQTKALLHALSFPSAERVSYSTCSVHALENERVVKTVAPRALELGYTLEKALPAWHRRGLESESAGLEAIGGAECLVRADQREDDCEGFFVAVFARPPPPGAAERAAAAKAKREAEAEAAREKREARAAKKRARSDGSEGVVAVGGSGGGGGGKKKKKKKGAKSKPGRLFK</sequence>
<feature type="region of interest" description="Disordered" evidence="6">
    <location>
        <begin position="75"/>
        <end position="128"/>
    </location>
</feature>
<dbReference type="eggNOG" id="KOG2360">
    <property type="taxonomic scope" value="Eukaryota"/>
</dbReference>
<keyword evidence="4 5" id="KW-0694">RNA-binding</keyword>
<dbReference type="GO" id="GO:0003723">
    <property type="term" value="F:RNA binding"/>
    <property type="evidence" value="ECO:0007669"/>
    <property type="project" value="UniProtKB-UniRule"/>
</dbReference>
<feature type="binding site" evidence="5">
    <location>
        <position position="345"/>
    </location>
    <ligand>
        <name>S-adenosyl-L-methionine</name>
        <dbReference type="ChEBI" id="CHEBI:59789"/>
    </ligand>
</feature>
<feature type="domain" description="SAM-dependent MTase RsmB/NOP-type" evidence="7">
    <location>
        <begin position="212"/>
        <end position="542"/>
    </location>
</feature>
<dbReference type="PRINTS" id="PR02008">
    <property type="entry name" value="RCMTFAMILY"/>
</dbReference>
<feature type="region of interest" description="Disordered" evidence="6">
    <location>
        <begin position="546"/>
        <end position="616"/>
    </location>
</feature>
<evidence type="ECO:0000256" key="2">
    <source>
        <dbReference type="ARBA" id="ARBA00022679"/>
    </source>
</evidence>
<evidence type="ECO:0000256" key="5">
    <source>
        <dbReference type="PROSITE-ProRule" id="PRU01023"/>
    </source>
</evidence>
<feature type="compositionally biased region" description="Acidic residues" evidence="6">
    <location>
        <begin position="80"/>
        <end position="98"/>
    </location>
</feature>
<dbReference type="SUPFAM" id="SSF53335">
    <property type="entry name" value="S-adenosyl-L-methionine-dependent methyltransferases"/>
    <property type="match status" value="1"/>
</dbReference>
<name>C1MJB6_MICPC</name>